<comment type="caution">
    <text evidence="1">The sequence shown here is derived from an EMBL/GenBank/DDBJ whole genome shotgun (WGS) entry which is preliminary data.</text>
</comment>
<evidence type="ECO:0000313" key="2">
    <source>
        <dbReference type="Proteomes" id="UP000566819"/>
    </source>
</evidence>
<dbReference type="InterPro" id="IPR011057">
    <property type="entry name" value="Mss4-like_sf"/>
</dbReference>
<proteinExistence type="predicted"/>
<keyword evidence="2" id="KW-1185">Reference proteome</keyword>
<dbReference type="Proteomes" id="UP000566819">
    <property type="component" value="Unassembled WGS sequence"/>
</dbReference>
<dbReference type="Gene3D" id="3.90.1590.10">
    <property type="entry name" value="glutathione-dependent formaldehyde- activating enzyme (gfa)"/>
    <property type="match status" value="1"/>
</dbReference>
<gene>
    <name evidence="1" type="ORF">G7Y89_g3434</name>
</gene>
<sequence>MPLPDRALTIQGGCNCRAIRYKISIPEVSERPIHPFFIKPESLSIATKGDSNNKTTPPPKLPHFPMSAICHCNDYRRATGALLNYWFCSPISYVELSLLPLPEVNKDAFTPLQESSKDASSTTPSQTNAPFISAAQFFPLSPKTKLATYLDMLDILLGTVDRTDLETE</sequence>
<name>A0A8H4RSN7_9HELO</name>
<accession>A0A8H4RSN7</accession>
<evidence type="ECO:0000313" key="1">
    <source>
        <dbReference type="EMBL" id="KAF4634668.1"/>
    </source>
</evidence>
<reference evidence="1 2" key="1">
    <citation type="submission" date="2020-03" db="EMBL/GenBank/DDBJ databases">
        <title>Draft Genome Sequence of Cudoniella acicularis.</title>
        <authorList>
            <person name="Buettner E."/>
            <person name="Kellner H."/>
        </authorList>
    </citation>
    <scope>NUCLEOTIDE SEQUENCE [LARGE SCALE GENOMIC DNA]</scope>
    <source>
        <strain evidence="1 2">DSM 108380</strain>
    </source>
</reference>
<dbReference type="OrthoDB" id="5422068at2759"/>
<organism evidence="1 2">
    <name type="scientific">Cudoniella acicularis</name>
    <dbReference type="NCBI Taxonomy" id="354080"/>
    <lineage>
        <taxon>Eukaryota</taxon>
        <taxon>Fungi</taxon>
        <taxon>Dikarya</taxon>
        <taxon>Ascomycota</taxon>
        <taxon>Pezizomycotina</taxon>
        <taxon>Leotiomycetes</taxon>
        <taxon>Helotiales</taxon>
        <taxon>Tricladiaceae</taxon>
        <taxon>Cudoniella</taxon>
    </lineage>
</organism>
<dbReference type="AlphaFoldDB" id="A0A8H4RSN7"/>
<dbReference type="EMBL" id="JAAMPI010000168">
    <property type="protein sequence ID" value="KAF4634668.1"/>
    <property type="molecule type" value="Genomic_DNA"/>
</dbReference>
<protein>
    <submittedName>
        <fullName evidence="1">Uncharacterized protein</fullName>
    </submittedName>
</protein>
<dbReference type="SUPFAM" id="SSF51316">
    <property type="entry name" value="Mss4-like"/>
    <property type="match status" value="1"/>
</dbReference>